<gene>
    <name evidence="1" type="ORF">HX829_09700</name>
</gene>
<accession>A0A7Y8BK71</accession>
<evidence type="ECO:0008006" key="3">
    <source>
        <dbReference type="Google" id="ProtNLM"/>
    </source>
</evidence>
<name>A0A7Y8BK71_9PSED</name>
<organism evidence="1 2">
    <name type="scientific">Pseudomonas gingeri</name>
    <dbReference type="NCBI Taxonomy" id="117681"/>
    <lineage>
        <taxon>Bacteria</taxon>
        <taxon>Pseudomonadati</taxon>
        <taxon>Pseudomonadota</taxon>
        <taxon>Gammaproteobacteria</taxon>
        <taxon>Pseudomonadales</taxon>
        <taxon>Pseudomonadaceae</taxon>
        <taxon>Pseudomonas</taxon>
    </lineage>
</organism>
<protein>
    <recommendedName>
        <fullName evidence="3">ABM domain-containing protein</fullName>
    </recommendedName>
</protein>
<evidence type="ECO:0000313" key="2">
    <source>
        <dbReference type="Proteomes" id="UP000582981"/>
    </source>
</evidence>
<reference evidence="1 2" key="1">
    <citation type="submission" date="2020-04" db="EMBL/GenBank/DDBJ databases">
        <title>Molecular characterization of pseudomonads from Agaricus bisporus reveal novel blotch 2 pathogens in Western Europe.</title>
        <authorList>
            <person name="Taparia T."/>
            <person name="Krijger M."/>
            <person name="Haynes E."/>
            <person name="Elpinstone J.G."/>
            <person name="Noble R."/>
            <person name="Van Der Wolf J."/>
        </authorList>
    </citation>
    <scope>NUCLEOTIDE SEQUENCE [LARGE SCALE GENOMIC DNA]</scope>
    <source>
        <strain evidence="1 2">F1001</strain>
    </source>
</reference>
<sequence length="137" mass="15630">MTDRTCTAMPYFEIPARHLEQFKTFCDAFIAKTAQEPKCLYYGFSFNGSQAHCRETYVDAQGLLDHLGNIAELNRAAFHLASIVRYEVHGPREELDKLREPLAFMKPLFFEVQHSYCRTLSVDPREGLVGQGASDVH</sequence>
<proteinExistence type="predicted"/>
<dbReference type="Proteomes" id="UP000582981">
    <property type="component" value="Unassembled WGS sequence"/>
</dbReference>
<dbReference type="RefSeq" id="WP_100941000.1">
    <property type="nucleotide sequence ID" value="NZ_JACAPU010000012.1"/>
</dbReference>
<dbReference type="AlphaFoldDB" id="A0A7Y8BK71"/>
<dbReference type="EMBL" id="JACAPU010000012">
    <property type="protein sequence ID" value="NWB46770.1"/>
    <property type="molecule type" value="Genomic_DNA"/>
</dbReference>
<evidence type="ECO:0000313" key="1">
    <source>
        <dbReference type="EMBL" id="NWB46770.1"/>
    </source>
</evidence>
<comment type="caution">
    <text evidence="1">The sequence shown here is derived from an EMBL/GenBank/DDBJ whole genome shotgun (WGS) entry which is preliminary data.</text>
</comment>